<dbReference type="EMBL" id="KN817570">
    <property type="protein sequence ID" value="KJA20146.1"/>
    <property type="molecule type" value="Genomic_DNA"/>
</dbReference>
<dbReference type="OrthoDB" id="5303367at2759"/>
<protein>
    <recommendedName>
        <fullName evidence="1">Heterokaryon incompatibility domain-containing protein</fullName>
    </recommendedName>
</protein>
<dbReference type="STRING" id="945553.A0A0D2NUB5"/>
<dbReference type="PANTHER" id="PTHR10622:SF10">
    <property type="entry name" value="HET DOMAIN-CONTAINING PROTEIN"/>
    <property type="match status" value="1"/>
</dbReference>
<dbReference type="Proteomes" id="UP000054270">
    <property type="component" value="Unassembled WGS sequence"/>
</dbReference>
<dbReference type="PANTHER" id="PTHR10622">
    <property type="entry name" value="HET DOMAIN-CONTAINING PROTEIN"/>
    <property type="match status" value="1"/>
</dbReference>
<evidence type="ECO:0000259" key="1">
    <source>
        <dbReference type="Pfam" id="PF06985"/>
    </source>
</evidence>
<evidence type="ECO:0000313" key="2">
    <source>
        <dbReference type="EMBL" id="KJA20146.1"/>
    </source>
</evidence>
<dbReference type="InterPro" id="IPR010730">
    <property type="entry name" value="HET"/>
</dbReference>
<sequence length="563" mass="63754">MEPLSQPDFRKMGAEMLFFKGFKQYICNEMPIRLIKLPQEEFLDRDGVFFYLKGKLVVSNDHQDLLSIIASEMDVAEVTKTPDHTYADAKAEKYIQHSSLIQKFFKDQTPYAVLSHTWITPPEGKVESDEKEMSFNDTETIVKENSKIRIVSPRAKGPGFDKFKMFCHVSSEIYGVEFAWMDTICIDKPTEVNESIGSMFKWYSNSSICIVHLASTMSYNNVASDPWFTRGWTLQELLVPRRVAFFAQNWSPMASYDKHDGIRRLKEHKIAKVIHKVTSIAAEELYDFNPGLDRGIPSRMVWIAKRRTTRGEDIAYSVMGIFGVVFPTDYSEGKEKAFLHLLEAIMHKSIKPNTLSIFNYAGQSVSNRIHGTNILPSDPECYLAHHGPLNDFVHYAPLNPLNLGPNGLKVSLVLVFAVLDKSFSESVANGLQDGIPPTFTCLQNSHAKIWADERVVVPLLHNSAVDRAKFASHNCFVFGIWNFKDKKDEITLPDICPAFLLQLQVPTTVSIDLIESTGNLSPASKVDTQNVIVLKKRKDCPTDLVLGKADLDYFNLSYVECRL</sequence>
<organism evidence="2 3">
    <name type="scientific">Hypholoma sublateritium (strain FD-334 SS-4)</name>
    <dbReference type="NCBI Taxonomy" id="945553"/>
    <lineage>
        <taxon>Eukaryota</taxon>
        <taxon>Fungi</taxon>
        <taxon>Dikarya</taxon>
        <taxon>Basidiomycota</taxon>
        <taxon>Agaricomycotina</taxon>
        <taxon>Agaricomycetes</taxon>
        <taxon>Agaricomycetidae</taxon>
        <taxon>Agaricales</taxon>
        <taxon>Agaricineae</taxon>
        <taxon>Strophariaceae</taxon>
        <taxon>Hypholoma</taxon>
    </lineage>
</organism>
<gene>
    <name evidence="2" type="ORF">HYPSUDRAFT_830080</name>
</gene>
<accession>A0A0D2NUB5</accession>
<name>A0A0D2NUB5_HYPSF</name>
<evidence type="ECO:0000313" key="3">
    <source>
        <dbReference type="Proteomes" id="UP000054270"/>
    </source>
</evidence>
<dbReference type="Pfam" id="PF06985">
    <property type="entry name" value="HET"/>
    <property type="match status" value="1"/>
</dbReference>
<keyword evidence="3" id="KW-1185">Reference proteome</keyword>
<feature type="domain" description="Heterokaryon incompatibility" evidence="1">
    <location>
        <begin position="111"/>
        <end position="216"/>
    </location>
</feature>
<proteinExistence type="predicted"/>
<dbReference type="AlphaFoldDB" id="A0A0D2NUB5"/>
<reference evidence="3" key="1">
    <citation type="submission" date="2014-04" db="EMBL/GenBank/DDBJ databases">
        <title>Evolutionary Origins and Diversification of the Mycorrhizal Mutualists.</title>
        <authorList>
            <consortium name="DOE Joint Genome Institute"/>
            <consortium name="Mycorrhizal Genomics Consortium"/>
            <person name="Kohler A."/>
            <person name="Kuo A."/>
            <person name="Nagy L.G."/>
            <person name="Floudas D."/>
            <person name="Copeland A."/>
            <person name="Barry K.W."/>
            <person name="Cichocki N."/>
            <person name="Veneault-Fourrey C."/>
            <person name="LaButti K."/>
            <person name="Lindquist E.A."/>
            <person name="Lipzen A."/>
            <person name="Lundell T."/>
            <person name="Morin E."/>
            <person name="Murat C."/>
            <person name="Riley R."/>
            <person name="Ohm R."/>
            <person name="Sun H."/>
            <person name="Tunlid A."/>
            <person name="Henrissat B."/>
            <person name="Grigoriev I.V."/>
            <person name="Hibbett D.S."/>
            <person name="Martin F."/>
        </authorList>
    </citation>
    <scope>NUCLEOTIDE SEQUENCE [LARGE SCALE GENOMIC DNA]</scope>
    <source>
        <strain evidence="3">FD-334 SS-4</strain>
    </source>
</reference>